<organism evidence="1 2">
    <name type="scientific">Pseudomonas juntendi</name>
    <dbReference type="NCBI Taxonomy" id="2666183"/>
    <lineage>
        <taxon>Bacteria</taxon>
        <taxon>Pseudomonadati</taxon>
        <taxon>Pseudomonadota</taxon>
        <taxon>Gammaproteobacteria</taxon>
        <taxon>Pseudomonadales</taxon>
        <taxon>Pseudomonadaceae</taxon>
        <taxon>Pseudomonas</taxon>
    </lineage>
</organism>
<evidence type="ECO:0000313" key="2">
    <source>
        <dbReference type="Proteomes" id="UP001217631"/>
    </source>
</evidence>
<dbReference type="Pfam" id="PF26207">
    <property type="entry name" value="Phage_phiTE_015"/>
    <property type="match status" value="1"/>
</dbReference>
<dbReference type="InterPro" id="IPR058601">
    <property type="entry name" value="Phage_phiTE_015-like"/>
</dbReference>
<protein>
    <submittedName>
        <fullName evidence="1">Uncharacterized protein</fullName>
    </submittedName>
</protein>
<proteinExistence type="predicted"/>
<evidence type="ECO:0000313" key="1">
    <source>
        <dbReference type="EMBL" id="WEA18672.1"/>
    </source>
</evidence>
<gene>
    <name evidence="1" type="ORF">PWA60_15290</name>
</gene>
<reference evidence="1" key="1">
    <citation type="submission" date="2023-02" db="EMBL/GenBank/DDBJ databases">
        <title>tmexCD-toprJ-like cluster.</title>
        <authorList>
            <person name="Gao X."/>
            <person name="Wang C."/>
            <person name="Liu J."/>
        </authorList>
    </citation>
    <scope>NUCLEOTIDE SEQUENCE</scope>
    <source>
        <strain evidence="1">GDW21C697WI</strain>
    </source>
</reference>
<accession>A0AAJ5S1Z0</accession>
<dbReference type="EMBL" id="CP118677">
    <property type="protein sequence ID" value="WEA18672.1"/>
    <property type="molecule type" value="Genomic_DNA"/>
</dbReference>
<sequence>MTNPFAIRQEFEAWAADKWNSQVASIEAVRYEGGYSIKEINAAWSAWIASRGAVTVKLPVNHLLPSHQIIRACKSAIEAQGLKVAP</sequence>
<dbReference type="Proteomes" id="UP001217631">
    <property type="component" value="Chromosome"/>
</dbReference>
<dbReference type="AlphaFoldDB" id="A0AAJ5S1Z0"/>
<dbReference type="RefSeq" id="WP_274999904.1">
    <property type="nucleotide sequence ID" value="NZ_CP118677.1"/>
</dbReference>
<name>A0AAJ5S1Z0_9PSED</name>